<dbReference type="eggNOG" id="COG1652">
    <property type="taxonomic scope" value="Bacteria"/>
</dbReference>
<reference evidence="2 3" key="1">
    <citation type="submission" date="2014-04" db="EMBL/GenBank/DDBJ databases">
        <title>Aquimarina sp. 22II-S11-z7 Genome Sequencing.</title>
        <authorList>
            <person name="Lai Q."/>
        </authorList>
    </citation>
    <scope>NUCLEOTIDE SEQUENCE [LARGE SCALE GENOMIC DNA]</scope>
    <source>
        <strain evidence="2 3">22II-S11-z7</strain>
    </source>
</reference>
<name>A0A023BPD3_9FLAO</name>
<gene>
    <name evidence="2" type="ORF">ATO12_05535</name>
</gene>
<dbReference type="STRING" id="1317122.ATO12_05535"/>
<dbReference type="PROSITE" id="PS51782">
    <property type="entry name" value="LYSM"/>
    <property type="match status" value="1"/>
</dbReference>
<feature type="domain" description="LysM" evidence="1">
    <location>
        <begin position="177"/>
        <end position="224"/>
    </location>
</feature>
<organism evidence="2 3">
    <name type="scientific">Aquimarina atlantica</name>
    <dbReference type="NCBI Taxonomy" id="1317122"/>
    <lineage>
        <taxon>Bacteria</taxon>
        <taxon>Pseudomonadati</taxon>
        <taxon>Bacteroidota</taxon>
        <taxon>Flavobacteriia</taxon>
        <taxon>Flavobacteriales</taxon>
        <taxon>Flavobacteriaceae</taxon>
        <taxon>Aquimarina</taxon>
    </lineage>
</organism>
<dbReference type="AlphaFoldDB" id="A0A023BPD3"/>
<dbReference type="Proteomes" id="UP000023541">
    <property type="component" value="Unassembled WGS sequence"/>
</dbReference>
<comment type="caution">
    <text evidence="2">The sequence shown here is derived from an EMBL/GenBank/DDBJ whole genome shotgun (WGS) entry which is preliminary data.</text>
</comment>
<dbReference type="InterPro" id="IPR045361">
    <property type="entry name" value="CIS_tube_prot_N"/>
</dbReference>
<dbReference type="InterPro" id="IPR018392">
    <property type="entry name" value="LysM"/>
</dbReference>
<protein>
    <recommendedName>
        <fullName evidence="1">LysM domain-containing protein</fullName>
    </recommendedName>
</protein>
<evidence type="ECO:0000259" key="1">
    <source>
        <dbReference type="PROSITE" id="PS51782"/>
    </source>
</evidence>
<dbReference type="OrthoDB" id="9815939at2"/>
<keyword evidence="3" id="KW-1185">Reference proteome</keyword>
<evidence type="ECO:0000313" key="3">
    <source>
        <dbReference type="Proteomes" id="UP000023541"/>
    </source>
</evidence>
<accession>A0A023BPD3</accession>
<proteinExistence type="predicted"/>
<dbReference type="RefSeq" id="WP_034246548.1">
    <property type="nucleotide sequence ID" value="NZ_AQRA01000011.1"/>
</dbReference>
<sequence>MDGNLQKLKITAYKEATFEESEKISEGEFMVRINPETYALDYKIKYSDDQASGTSGDLPKFDKTEPLSLGFKFIFDSTGALPGTTDEEREKGIASQIAQFKKVVFDYVGEKHAPPFLEIIWGDLLSRCVLTGMKINYKLFRPDGKPVRAEVDAKFKELVEPNERVAQENDQSPDLTHIRSVKEGDTLPLFCKDIYGDPKYYIEVARVNKLISFRNLKVGQKIIFPPLAKV</sequence>
<dbReference type="EMBL" id="AQRA01000011">
    <property type="protein sequence ID" value="EZH71841.1"/>
    <property type="molecule type" value="Genomic_DNA"/>
</dbReference>
<evidence type="ECO:0000313" key="2">
    <source>
        <dbReference type="EMBL" id="EZH71841.1"/>
    </source>
</evidence>
<dbReference type="Pfam" id="PF19266">
    <property type="entry name" value="CIS_tube"/>
    <property type="match status" value="1"/>
</dbReference>